<sequence>MEKNNQQHRQLQQGLSDRKIHYKLYKAGKTWLIAGIATVTFGVTTAVHTAHPVLADATTASSDSTSSTSSTASSVALKTAASSTSSSATTADSTSSSNASSDTATTDTDASNTASTNADSTSSTTASDSSSTAATTTSDSNSTTNNSTSADSTSSTGSTADSAATSATKKATTTKAAAKTATSAAASTTDTTSTSTSSDGTGTTDASITDASADDAGLTTGTTTDNATATANTDAATTADITSDLAADTTVQTTNDTLPTTTAATTDTQFKMQVAAAYTTADTSNANGLSVSINGGGSDETGTVTYNSDTASNDSAVDLTVTGSFTAGETLTINVGTNSLSYTSMSDVDGASESDTTETVDGTTEPVVTISFDSTVASTSFDVYFGFNSDNNGDDTSTLATGDATDTVPVTLTVTNADGATVAADSDNLTVEKSYTANDGDATSLSYNLFNTGDSKVTAGTVSDGTATSDITWALDLSGNTYPGDYSTIPTGSTITTTDAGSTLVFTVPDTVQVDTASLASTLTDAGLTVSTTDNTITVTYPAGMTMADVANLEGDLNVSLSAVTAPTTATTYAAPSIAMNWNVDGTTVAVTDNSTNDDGDALAYVDSAVSSTSSIGYVSTANTDLTTFTDAGDAGSDQYQWTVADTSNYDYGGTLDATLTLASSNSDTAVGVKTVSGLTDSNLADMGLDTDVSLTFTTADGTTDTQTYTSGTDTYTTDLGSATDPVVSVELTENAANTTLAASTANITPLTVAITTYGTTGANNADCDEHND</sequence>
<organism evidence="3 4">
    <name type="scientific">Secundilactobacillus paracollinoides</name>
    <dbReference type="NCBI Taxonomy" id="240427"/>
    <lineage>
        <taxon>Bacteria</taxon>
        <taxon>Bacillati</taxon>
        <taxon>Bacillota</taxon>
        <taxon>Bacilli</taxon>
        <taxon>Lactobacillales</taxon>
        <taxon>Lactobacillaceae</taxon>
        <taxon>Secundilactobacillus</taxon>
    </lineage>
</organism>
<dbReference type="STRING" id="240427.AYR62_02675"/>
<dbReference type="Pfam" id="PF19258">
    <property type="entry name" value="KxYKxGKxW_sig"/>
    <property type="match status" value="1"/>
</dbReference>
<dbReference type="AlphaFoldDB" id="A0A1B2IUK6"/>
<dbReference type="NCBIfam" id="TIGR03715">
    <property type="entry name" value="KxYKxGKxW"/>
    <property type="match status" value="1"/>
</dbReference>
<protein>
    <submittedName>
        <fullName evidence="3">Uncharacterized protein</fullName>
    </submittedName>
</protein>
<accession>A0A1B2IUK6</accession>
<reference evidence="3 4" key="1">
    <citation type="submission" date="2016-03" db="EMBL/GenBank/DDBJ databases">
        <title>Pediococcus and Lactobacillus from brewery environment - whole genome sequencing and assembly.</title>
        <authorList>
            <person name="Behr J."/>
            <person name="Geissler A.J."/>
            <person name="Vogel R.F."/>
        </authorList>
    </citation>
    <scope>NUCLEOTIDE SEQUENCE [LARGE SCALE GENOMIC DNA]</scope>
    <source>
        <strain evidence="3 4">TMW 1.1995</strain>
    </source>
</reference>
<dbReference type="EMBL" id="CP014924">
    <property type="protein sequence ID" value="ANZ65727.1"/>
    <property type="molecule type" value="Genomic_DNA"/>
</dbReference>
<gene>
    <name evidence="3" type="ORF">AYR63_00245</name>
</gene>
<keyword evidence="1" id="KW-0732">Signal</keyword>
<evidence type="ECO:0000313" key="3">
    <source>
        <dbReference type="EMBL" id="ANZ65727.1"/>
    </source>
</evidence>
<dbReference type="KEGG" id="lpd:AYR62_02675"/>
<evidence type="ECO:0000256" key="2">
    <source>
        <dbReference type="SAM" id="MobiDB-lite"/>
    </source>
</evidence>
<dbReference type="Proteomes" id="UP000093267">
    <property type="component" value="Chromosome"/>
</dbReference>
<dbReference type="InterPro" id="IPR022263">
    <property type="entry name" value="KxYKxGKxW"/>
</dbReference>
<dbReference type="RefSeq" id="WP_054709294.1">
    <property type="nucleotide sequence ID" value="NZ_CP014912.1"/>
</dbReference>
<keyword evidence="4" id="KW-1185">Reference proteome</keyword>
<proteinExistence type="predicted"/>
<evidence type="ECO:0000313" key="4">
    <source>
        <dbReference type="Proteomes" id="UP000093267"/>
    </source>
</evidence>
<evidence type="ECO:0000256" key="1">
    <source>
        <dbReference type="ARBA" id="ARBA00022729"/>
    </source>
</evidence>
<name>A0A1B2IUK6_9LACO</name>
<feature type="region of interest" description="Disordered" evidence="2">
    <location>
        <begin position="81"/>
        <end position="228"/>
    </location>
</feature>